<dbReference type="InterPro" id="IPR011234">
    <property type="entry name" value="Fumarylacetoacetase-like_C"/>
</dbReference>
<evidence type="ECO:0000256" key="10">
    <source>
        <dbReference type="ARBA" id="ARBA00044980"/>
    </source>
</evidence>
<proteinExistence type="inferred from homology"/>
<dbReference type="FunFam" id="3.90.850.10:FF:000003">
    <property type="entry name" value="Fumarylacetoacetate hydrolase domain-containing 1"/>
    <property type="match status" value="1"/>
</dbReference>
<gene>
    <name evidence="16" type="ORF">CAMP_LOCUS8435</name>
</gene>
<evidence type="ECO:0000256" key="5">
    <source>
        <dbReference type="ARBA" id="ARBA00039040"/>
    </source>
</evidence>
<evidence type="ECO:0000256" key="12">
    <source>
        <dbReference type="ARBA" id="ARBA00047963"/>
    </source>
</evidence>
<dbReference type="AlphaFoldDB" id="A0A9P1IJW8"/>
<dbReference type="EC" id="3.7.1.5" evidence="5"/>
<evidence type="ECO:0000256" key="8">
    <source>
        <dbReference type="ARBA" id="ARBA00044911"/>
    </source>
</evidence>
<dbReference type="GO" id="GO:0050163">
    <property type="term" value="F:oxaloacetate tautomerase activity"/>
    <property type="evidence" value="ECO:0007669"/>
    <property type="project" value="UniProtKB-EC"/>
</dbReference>
<comment type="catalytic activity">
    <reaction evidence="13">
        <text>oxaloacetate + H(+) = pyruvate + CO2</text>
        <dbReference type="Rhea" id="RHEA:15641"/>
        <dbReference type="ChEBI" id="CHEBI:15361"/>
        <dbReference type="ChEBI" id="CHEBI:15378"/>
        <dbReference type="ChEBI" id="CHEBI:16452"/>
        <dbReference type="ChEBI" id="CHEBI:16526"/>
        <dbReference type="EC" id="4.1.1.112"/>
    </reaction>
</comment>
<comment type="catalytic activity">
    <reaction evidence="14">
        <text>acetylpyruvate + H2O = acetate + pyruvate + H(+)</text>
        <dbReference type="Rhea" id="RHEA:16097"/>
        <dbReference type="ChEBI" id="CHEBI:15360"/>
        <dbReference type="ChEBI" id="CHEBI:15361"/>
        <dbReference type="ChEBI" id="CHEBI:15377"/>
        <dbReference type="ChEBI" id="CHEBI:15378"/>
        <dbReference type="ChEBI" id="CHEBI:30089"/>
    </reaction>
</comment>
<evidence type="ECO:0000256" key="14">
    <source>
        <dbReference type="ARBA" id="ARBA00048846"/>
    </source>
</evidence>
<evidence type="ECO:0000313" key="16">
    <source>
        <dbReference type="EMBL" id="CAI5445798.1"/>
    </source>
</evidence>
<dbReference type="EC" id="4.1.1.112" evidence="2"/>
<dbReference type="GO" id="GO:0008948">
    <property type="term" value="F:oxaloacetate decarboxylase activity"/>
    <property type="evidence" value="ECO:0007669"/>
    <property type="project" value="UniProtKB-EC"/>
</dbReference>
<dbReference type="OrthoDB" id="411064at2759"/>
<evidence type="ECO:0000313" key="17">
    <source>
        <dbReference type="Proteomes" id="UP001152747"/>
    </source>
</evidence>
<dbReference type="GO" id="GO:0047621">
    <property type="term" value="F:acylpyruvate hydrolase activity"/>
    <property type="evidence" value="ECO:0007669"/>
    <property type="project" value="UniProtKB-EC"/>
</dbReference>
<comment type="caution">
    <text evidence="16">The sequence shown here is derived from an EMBL/GenBank/DDBJ whole genome shotgun (WGS) entry which is preliminary data.</text>
</comment>
<dbReference type="GO" id="GO:0019752">
    <property type="term" value="P:carboxylic acid metabolic process"/>
    <property type="evidence" value="ECO:0007669"/>
    <property type="project" value="UniProtKB-ARBA"/>
</dbReference>
<evidence type="ECO:0000256" key="2">
    <source>
        <dbReference type="ARBA" id="ARBA00012947"/>
    </source>
</evidence>
<dbReference type="Pfam" id="PF01557">
    <property type="entry name" value="FAA_hydrolase"/>
    <property type="match status" value="1"/>
</dbReference>
<dbReference type="Gene3D" id="3.90.850.10">
    <property type="entry name" value="Fumarylacetoacetase-like, C-terminal domain"/>
    <property type="match status" value="1"/>
</dbReference>
<dbReference type="EC" id="5.3.2.2" evidence="9"/>
<dbReference type="GO" id="GO:0005739">
    <property type="term" value="C:mitochondrion"/>
    <property type="evidence" value="ECO:0007669"/>
    <property type="project" value="TreeGrafter"/>
</dbReference>
<comment type="catalytic activity">
    <reaction evidence="11">
        <text>a 3-acylpyruvate + H2O = a carboxylate + pyruvate + H(+)</text>
        <dbReference type="Rhea" id="RHEA:19009"/>
        <dbReference type="ChEBI" id="CHEBI:15361"/>
        <dbReference type="ChEBI" id="CHEBI:15377"/>
        <dbReference type="ChEBI" id="CHEBI:15378"/>
        <dbReference type="ChEBI" id="CHEBI:29067"/>
        <dbReference type="ChEBI" id="CHEBI:57278"/>
        <dbReference type="EC" id="3.7.1.5"/>
    </reaction>
</comment>
<feature type="domain" description="Fumarylacetoacetase-like C-terminal" evidence="15">
    <location>
        <begin position="18"/>
        <end position="214"/>
    </location>
</feature>
<evidence type="ECO:0000256" key="1">
    <source>
        <dbReference type="ARBA" id="ARBA00010211"/>
    </source>
</evidence>
<dbReference type="InterPro" id="IPR036663">
    <property type="entry name" value="Fumarylacetoacetase_C_sf"/>
</dbReference>
<organism evidence="16 17">
    <name type="scientific">Caenorhabditis angaria</name>
    <dbReference type="NCBI Taxonomy" id="860376"/>
    <lineage>
        <taxon>Eukaryota</taxon>
        <taxon>Metazoa</taxon>
        <taxon>Ecdysozoa</taxon>
        <taxon>Nematoda</taxon>
        <taxon>Chromadorea</taxon>
        <taxon>Rhabditida</taxon>
        <taxon>Rhabditina</taxon>
        <taxon>Rhabditomorpha</taxon>
        <taxon>Rhabditoidea</taxon>
        <taxon>Rhabditidae</taxon>
        <taxon>Peloderinae</taxon>
        <taxon>Caenorhabditis</taxon>
    </lineage>
</organism>
<name>A0A9P1IJW8_9PELO</name>
<protein>
    <recommendedName>
        <fullName evidence="10">Oxaloacetate tautomerase FAHD1, mitochondrial</fullName>
        <ecNumber evidence="5">3.7.1.5</ecNumber>
        <ecNumber evidence="2">4.1.1.112</ecNumber>
        <ecNumber evidence="9">5.3.2.2</ecNumber>
    </recommendedName>
    <alternativeName>
        <fullName evidence="7">Acylpyruvase FAHD1</fullName>
    </alternativeName>
    <alternativeName>
        <fullName evidence="6">Fumarylacetoacetate hydrolase domain-containing protein 1</fullName>
    </alternativeName>
    <alternativeName>
        <fullName evidence="4">Oxaloacetate decarboxylase</fullName>
    </alternativeName>
</protein>
<evidence type="ECO:0000256" key="11">
    <source>
        <dbReference type="ARBA" id="ARBA00047858"/>
    </source>
</evidence>
<evidence type="ECO:0000256" key="7">
    <source>
        <dbReference type="ARBA" id="ARBA00044830"/>
    </source>
</evidence>
<dbReference type="Proteomes" id="UP001152747">
    <property type="component" value="Unassembled WGS sequence"/>
</dbReference>
<evidence type="ECO:0000259" key="15">
    <source>
        <dbReference type="Pfam" id="PF01557"/>
    </source>
</evidence>
<evidence type="ECO:0000256" key="9">
    <source>
        <dbReference type="ARBA" id="ARBA00044973"/>
    </source>
</evidence>
<sequence>MAAADNMSLSAFRQLATKIVCVGRNYKDHALELGNAIPKKPMLFMKAPNAFLTEGEPIVAPPGCQNLHQEVELAVIISKTAKNVSKSDAMSYVGGYTVALDMTARDFQDEAKKTGGPWLLAKAFDGSCPVGNFIPKSEISDPHNEEIFCIINGKDQQRCRTDVMIFDIPTIIEYATKFVTLQPGDLILTGTPAGVTKVVPGDVIEFGLTGKLNAKFTVQ</sequence>
<keyword evidence="3" id="KW-0479">Metal-binding</keyword>
<comment type="catalytic activity">
    <reaction evidence="8">
        <text>oxaloacetate = enol-oxaloacetate</text>
        <dbReference type="Rhea" id="RHEA:16021"/>
        <dbReference type="ChEBI" id="CHEBI:16452"/>
        <dbReference type="ChEBI" id="CHEBI:17479"/>
        <dbReference type="EC" id="5.3.2.2"/>
    </reaction>
    <physiologicalReaction direction="right-to-left" evidence="8">
        <dbReference type="Rhea" id="RHEA:16023"/>
    </physiologicalReaction>
</comment>
<evidence type="ECO:0000256" key="6">
    <source>
        <dbReference type="ARBA" id="ARBA00042340"/>
    </source>
</evidence>
<dbReference type="EMBL" id="CANHGI010000003">
    <property type="protein sequence ID" value="CAI5445798.1"/>
    <property type="molecule type" value="Genomic_DNA"/>
</dbReference>
<dbReference type="PANTHER" id="PTHR11820:SF7">
    <property type="entry name" value="ACYLPYRUVASE FAHD1, MITOCHONDRIAL"/>
    <property type="match status" value="1"/>
</dbReference>
<keyword evidence="17" id="KW-1185">Reference proteome</keyword>
<dbReference type="GO" id="GO:0046872">
    <property type="term" value="F:metal ion binding"/>
    <property type="evidence" value="ECO:0007669"/>
    <property type="project" value="UniProtKB-KW"/>
</dbReference>
<evidence type="ECO:0000256" key="13">
    <source>
        <dbReference type="ARBA" id="ARBA00047973"/>
    </source>
</evidence>
<accession>A0A9P1IJW8</accession>
<comment type="similarity">
    <text evidence="1">Belongs to the FAH family.</text>
</comment>
<dbReference type="PANTHER" id="PTHR11820">
    <property type="entry name" value="ACYLPYRUVASE"/>
    <property type="match status" value="1"/>
</dbReference>
<evidence type="ECO:0000256" key="4">
    <source>
        <dbReference type="ARBA" id="ARBA00032305"/>
    </source>
</evidence>
<comment type="catalytic activity">
    <reaction evidence="12">
        <text>3-fumarylpyruvate + H2O = fumarate + pyruvate + H(+)</text>
        <dbReference type="Rhea" id="RHEA:26168"/>
        <dbReference type="ChEBI" id="CHEBI:15361"/>
        <dbReference type="ChEBI" id="CHEBI:15377"/>
        <dbReference type="ChEBI" id="CHEBI:15378"/>
        <dbReference type="ChEBI" id="CHEBI:16854"/>
        <dbReference type="ChEBI" id="CHEBI:29806"/>
    </reaction>
</comment>
<evidence type="ECO:0000256" key="3">
    <source>
        <dbReference type="ARBA" id="ARBA00022723"/>
    </source>
</evidence>
<reference evidence="16" key="1">
    <citation type="submission" date="2022-11" db="EMBL/GenBank/DDBJ databases">
        <authorList>
            <person name="Kikuchi T."/>
        </authorList>
    </citation>
    <scope>NUCLEOTIDE SEQUENCE</scope>
    <source>
        <strain evidence="16">PS1010</strain>
    </source>
</reference>
<dbReference type="GO" id="GO:0018773">
    <property type="term" value="F:acetylpyruvate hydrolase activity"/>
    <property type="evidence" value="ECO:0007669"/>
    <property type="project" value="TreeGrafter"/>
</dbReference>
<dbReference type="SUPFAM" id="SSF56529">
    <property type="entry name" value="FAH"/>
    <property type="match status" value="1"/>
</dbReference>